<protein>
    <recommendedName>
        <fullName evidence="1">Methyltransferase type 11 domain-containing protein</fullName>
    </recommendedName>
</protein>
<feature type="domain" description="Methyltransferase type 11" evidence="1">
    <location>
        <begin position="61"/>
        <end position="155"/>
    </location>
</feature>
<dbReference type="PANTHER" id="PTHR43591:SF24">
    <property type="entry name" value="2-METHOXY-6-POLYPRENYL-1,4-BENZOQUINOL METHYLASE, MITOCHONDRIAL"/>
    <property type="match status" value="1"/>
</dbReference>
<dbReference type="PANTHER" id="PTHR43591">
    <property type="entry name" value="METHYLTRANSFERASE"/>
    <property type="match status" value="1"/>
</dbReference>
<evidence type="ECO:0000313" key="2">
    <source>
        <dbReference type="EMBL" id="PIR44963.1"/>
    </source>
</evidence>
<proteinExistence type="predicted"/>
<dbReference type="GO" id="GO:0008757">
    <property type="term" value="F:S-adenosylmethionine-dependent methyltransferase activity"/>
    <property type="evidence" value="ECO:0007669"/>
    <property type="project" value="InterPro"/>
</dbReference>
<sequence>MKNSHDANSQVERYLDNSNEYTHAYEREHIIKDWDSKARVAEKIVEDFKKRAGKFEKKKLLDAGFGNGAFSIAFSRAGAVVSGIEVNQVLLDIARENLDKENIKADLRLYEGASFPFEDKTFDYVYSTSVLEHVNDAKLFIKEIDRVLRPGGLAYLSFPNRWAPRETHTGLLFISYLPRSAAEWYVKSIKKRNTIAELNLHFLSYLFLLQCLKGTGLSVRFELESTGLVRGMLKKLLARLHMHHSVILKTIMVVLEKR</sequence>
<dbReference type="SUPFAM" id="SSF53335">
    <property type="entry name" value="S-adenosyl-L-methionine-dependent methyltransferases"/>
    <property type="match status" value="1"/>
</dbReference>
<dbReference type="Pfam" id="PF08241">
    <property type="entry name" value="Methyltransf_11"/>
    <property type="match status" value="1"/>
</dbReference>
<gene>
    <name evidence="2" type="ORF">COV10_02025</name>
</gene>
<reference evidence="2 3" key="1">
    <citation type="submission" date="2017-09" db="EMBL/GenBank/DDBJ databases">
        <title>Depth-based differentiation of microbial function through sediment-hosted aquifers and enrichment of novel symbionts in the deep terrestrial subsurface.</title>
        <authorList>
            <person name="Probst A.J."/>
            <person name="Ladd B."/>
            <person name="Jarett J.K."/>
            <person name="Geller-Mcgrath D.E."/>
            <person name="Sieber C.M."/>
            <person name="Emerson J.B."/>
            <person name="Anantharaman K."/>
            <person name="Thomas B.C."/>
            <person name="Malmstrom R."/>
            <person name="Stieglmeier M."/>
            <person name="Klingl A."/>
            <person name="Woyke T."/>
            <person name="Ryan C.M."/>
            <person name="Banfield J.F."/>
        </authorList>
    </citation>
    <scope>NUCLEOTIDE SEQUENCE [LARGE SCALE GENOMIC DNA]</scope>
    <source>
        <strain evidence="2">CG10_big_fil_rev_8_21_14_0_10_51_16</strain>
    </source>
</reference>
<evidence type="ECO:0000259" key="1">
    <source>
        <dbReference type="Pfam" id="PF08241"/>
    </source>
</evidence>
<dbReference type="AlphaFoldDB" id="A0A2H0REN9"/>
<comment type="caution">
    <text evidence="2">The sequence shown here is derived from an EMBL/GenBank/DDBJ whole genome shotgun (WGS) entry which is preliminary data.</text>
</comment>
<accession>A0A2H0REN9</accession>
<dbReference type="InterPro" id="IPR013216">
    <property type="entry name" value="Methyltransf_11"/>
</dbReference>
<dbReference type="InterPro" id="IPR029063">
    <property type="entry name" value="SAM-dependent_MTases_sf"/>
</dbReference>
<organism evidence="2 3">
    <name type="scientific">Candidatus Vogelbacteria bacterium CG10_big_fil_rev_8_21_14_0_10_51_16</name>
    <dbReference type="NCBI Taxonomy" id="1975045"/>
    <lineage>
        <taxon>Bacteria</taxon>
        <taxon>Candidatus Vogeliibacteriota</taxon>
    </lineage>
</organism>
<name>A0A2H0REN9_9BACT</name>
<dbReference type="Gene3D" id="3.40.50.150">
    <property type="entry name" value="Vaccinia Virus protein VP39"/>
    <property type="match status" value="1"/>
</dbReference>
<dbReference type="EMBL" id="PCYI01000014">
    <property type="protein sequence ID" value="PIR44963.1"/>
    <property type="molecule type" value="Genomic_DNA"/>
</dbReference>
<dbReference type="CDD" id="cd02440">
    <property type="entry name" value="AdoMet_MTases"/>
    <property type="match status" value="1"/>
</dbReference>
<evidence type="ECO:0000313" key="3">
    <source>
        <dbReference type="Proteomes" id="UP000228767"/>
    </source>
</evidence>
<dbReference type="Proteomes" id="UP000228767">
    <property type="component" value="Unassembled WGS sequence"/>
</dbReference>